<dbReference type="Pfam" id="PF00691">
    <property type="entry name" value="OmpA"/>
    <property type="match status" value="1"/>
</dbReference>
<dbReference type="PROSITE" id="PS51123">
    <property type="entry name" value="OMPA_2"/>
    <property type="match status" value="1"/>
</dbReference>
<evidence type="ECO:0000313" key="5">
    <source>
        <dbReference type="Proteomes" id="UP000348942"/>
    </source>
</evidence>
<feature type="chain" id="PRO_5024333121" evidence="2">
    <location>
        <begin position="21"/>
        <end position="197"/>
    </location>
</feature>
<evidence type="ECO:0000313" key="4">
    <source>
        <dbReference type="EMBL" id="QGA66577.1"/>
    </source>
</evidence>
<dbReference type="PROSITE" id="PS51257">
    <property type="entry name" value="PROKAR_LIPOPROTEIN"/>
    <property type="match status" value="1"/>
</dbReference>
<feature type="domain" description="OmpA-like" evidence="3">
    <location>
        <begin position="68"/>
        <end position="182"/>
    </location>
</feature>
<organism evidence="4 5">
    <name type="scientific">Vibrio algicola</name>
    <dbReference type="NCBI Taxonomy" id="2662262"/>
    <lineage>
        <taxon>Bacteria</taxon>
        <taxon>Pseudomonadati</taxon>
        <taxon>Pseudomonadota</taxon>
        <taxon>Gammaproteobacteria</taxon>
        <taxon>Vibrionales</taxon>
        <taxon>Vibrionaceae</taxon>
        <taxon>Vibrio</taxon>
    </lineage>
</organism>
<dbReference type="GO" id="GO:0016020">
    <property type="term" value="C:membrane"/>
    <property type="evidence" value="ECO:0007669"/>
    <property type="project" value="UniProtKB-UniRule"/>
</dbReference>
<dbReference type="InterPro" id="IPR050330">
    <property type="entry name" value="Bact_OuterMem_StrucFunc"/>
</dbReference>
<reference evidence="4 5" key="1">
    <citation type="submission" date="2019-10" db="EMBL/GenBank/DDBJ databases">
        <title>Vibrio sp. nov., isolated from Coralline algae surface.</title>
        <authorList>
            <person name="Geng Y."/>
            <person name="Zhang X."/>
        </authorList>
    </citation>
    <scope>NUCLEOTIDE SEQUENCE [LARGE SCALE GENOMIC DNA]</scope>
    <source>
        <strain evidence="4 5">SM1977</strain>
    </source>
</reference>
<keyword evidence="5" id="KW-1185">Reference proteome</keyword>
<accession>A0A5Q0TNE9</accession>
<protein>
    <submittedName>
        <fullName evidence="4">OmpA family protein</fullName>
    </submittedName>
</protein>
<dbReference type="Proteomes" id="UP000348942">
    <property type="component" value="Chromosome 2"/>
</dbReference>
<feature type="signal peptide" evidence="2">
    <location>
        <begin position="1"/>
        <end position="20"/>
    </location>
</feature>
<dbReference type="InterPro" id="IPR006665">
    <property type="entry name" value="OmpA-like"/>
</dbReference>
<dbReference type="RefSeq" id="WP_153448710.1">
    <property type="nucleotide sequence ID" value="NZ_CP045700.1"/>
</dbReference>
<dbReference type="EMBL" id="CP045700">
    <property type="protein sequence ID" value="QGA66577.1"/>
    <property type="molecule type" value="Genomic_DNA"/>
</dbReference>
<dbReference type="PANTHER" id="PTHR30329">
    <property type="entry name" value="STATOR ELEMENT OF FLAGELLAR MOTOR COMPLEX"/>
    <property type="match status" value="1"/>
</dbReference>
<proteinExistence type="predicted"/>
<sequence length="197" mass="21511">MKTLTISLMVLLLSACSVLDAPPPPLANQQSDIGDADADGVINARDKCLNTPANAVVDNDGCPEIKVVTEQKKLHILFANDSDEITQLYLDHINAMSQFLAKYPKTYIVLNGYASPVGPSDHNLNLSRRRAANVYKALISSGVESDRIQIIGFGDSEPVAGQTKEEINKFSRRVTATVEGMDSSVVDSWTIYDKRKD</sequence>
<name>A0A5Q0TNE9_9VIBR</name>
<dbReference type="PANTHER" id="PTHR30329:SF21">
    <property type="entry name" value="LIPOPROTEIN YIAD-RELATED"/>
    <property type="match status" value="1"/>
</dbReference>
<evidence type="ECO:0000259" key="3">
    <source>
        <dbReference type="PROSITE" id="PS51123"/>
    </source>
</evidence>
<gene>
    <name evidence="4" type="ORF">GFB47_14275</name>
</gene>
<keyword evidence="2" id="KW-0732">Signal</keyword>
<dbReference type="SUPFAM" id="SSF103088">
    <property type="entry name" value="OmpA-like"/>
    <property type="match status" value="1"/>
</dbReference>
<evidence type="ECO:0000256" key="2">
    <source>
        <dbReference type="SAM" id="SignalP"/>
    </source>
</evidence>
<dbReference type="AlphaFoldDB" id="A0A5Q0TNE9"/>
<keyword evidence="1" id="KW-0472">Membrane</keyword>
<evidence type="ECO:0000256" key="1">
    <source>
        <dbReference type="PROSITE-ProRule" id="PRU00473"/>
    </source>
</evidence>
<dbReference type="CDD" id="cd07185">
    <property type="entry name" value="OmpA_C-like"/>
    <property type="match status" value="1"/>
</dbReference>
<dbReference type="InterPro" id="IPR036737">
    <property type="entry name" value="OmpA-like_sf"/>
</dbReference>
<dbReference type="Gene3D" id="3.30.1330.60">
    <property type="entry name" value="OmpA-like domain"/>
    <property type="match status" value="1"/>
</dbReference>